<dbReference type="PANTHER" id="PTHR40055">
    <property type="entry name" value="TRANSCRIPTIONAL REGULATOR YGIV-RELATED"/>
    <property type="match status" value="1"/>
</dbReference>
<dbReference type="SMART" id="SM00871">
    <property type="entry name" value="AraC_E_bind"/>
    <property type="match status" value="1"/>
</dbReference>
<dbReference type="Gene3D" id="3.20.80.10">
    <property type="entry name" value="Regulatory factor, effector binding domain"/>
    <property type="match status" value="1"/>
</dbReference>
<feature type="domain" description="AraC effector-binding" evidence="1">
    <location>
        <begin position="2"/>
        <end position="154"/>
    </location>
</feature>
<accession>A0A1F5EWV6</accession>
<dbReference type="InterPro" id="IPR011256">
    <property type="entry name" value="Reg_factor_effector_dom_sf"/>
</dbReference>
<organism evidence="2 3">
    <name type="scientific">Candidatus Coatesbacteria bacterium RBG_13_66_14</name>
    <dbReference type="NCBI Taxonomy" id="1817816"/>
    <lineage>
        <taxon>Bacteria</taxon>
        <taxon>Candidatus Coatesiibacteriota</taxon>
    </lineage>
</organism>
<name>A0A1F5EWV6_9BACT</name>
<gene>
    <name evidence="2" type="ORF">A2Y64_07375</name>
</gene>
<reference evidence="2 3" key="1">
    <citation type="journal article" date="2016" name="Nat. Commun.">
        <title>Thousands of microbial genomes shed light on interconnected biogeochemical processes in an aquifer system.</title>
        <authorList>
            <person name="Anantharaman K."/>
            <person name="Brown C.T."/>
            <person name="Hug L.A."/>
            <person name="Sharon I."/>
            <person name="Castelle C.J."/>
            <person name="Probst A.J."/>
            <person name="Thomas B.C."/>
            <person name="Singh A."/>
            <person name="Wilkins M.J."/>
            <person name="Karaoz U."/>
            <person name="Brodie E.L."/>
            <person name="Williams K.H."/>
            <person name="Hubbard S.S."/>
            <person name="Banfield J.F."/>
        </authorList>
    </citation>
    <scope>NUCLEOTIDE SEQUENCE [LARGE SCALE GENOMIC DNA]</scope>
</reference>
<evidence type="ECO:0000313" key="3">
    <source>
        <dbReference type="Proteomes" id="UP000177187"/>
    </source>
</evidence>
<sequence>MPEIKIVQLEPMRLAYFRSRKGYDPEGVQGAFGRLGEFLGKNPPGEKTLVLGLSWDDPQTTPTEKSRYDAAYTLTGEAPTGVDGVHELAAGTFVEYHHVGPYDELGKAFGEAHRQLHLLGGYKMRKGACIEIYRNDPGTTPPAELVTDIYLPVEKS</sequence>
<dbReference type="EMBL" id="MFAF01000141">
    <property type="protein sequence ID" value="OGD71786.1"/>
    <property type="molecule type" value="Genomic_DNA"/>
</dbReference>
<evidence type="ECO:0000313" key="2">
    <source>
        <dbReference type="EMBL" id="OGD71786.1"/>
    </source>
</evidence>
<protein>
    <recommendedName>
        <fullName evidence="1">AraC effector-binding domain-containing protein</fullName>
    </recommendedName>
</protein>
<dbReference type="InterPro" id="IPR050908">
    <property type="entry name" value="SmbC-like"/>
</dbReference>
<dbReference type="Pfam" id="PF06445">
    <property type="entry name" value="GyrI-like"/>
    <property type="match status" value="1"/>
</dbReference>
<dbReference type="SUPFAM" id="SSF55136">
    <property type="entry name" value="Probable bacterial effector-binding domain"/>
    <property type="match status" value="1"/>
</dbReference>
<dbReference type="AlphaFoldDB" id="A0A1F5EWV6"/>
<dbReference type="PANTHER" id="PTHR40055:SF1">
    <property type="entry name" value="TRANSCRIPTIONAL REGULATOR YGIV-RELATED"/>
    <property type="match status" value="1"/>
</dbReference>
<dbReference type="InterPro" id="IPR010499">
    <property type="entry name" value="AraC_E-bd"/>
</dbReference>
<dbReference type="Proteomes" id="UP000177187">
    <property type="component" value="Unassembled WGS sequence"/>
</dbReference>
<dbReference type="STRING" id="1817816.A2Y64_07375"/>
<dbReference type="InterPro" id="IPR029442">
    <property type="entry name" value="GyrI-like"/>
</dbReference>
<proteinExistence type="predicted"/>
<evidence type="ECO:0000259" key="1">
    <source>
        <dbReference type="SMART" id="SM00871"/>
    </source>
</evidence>
<comment type="caution">
    <text evidence="2">The sequence shown here is derived from an EMBL/GenBank/DDBJ whole genome shotgun (WGS) entry which is preliminary data.</text>
</comment>